<reference evidence="2 3" key="1">
    <citation type="submission" date="2019-12" db="EMBL/GenBank/DDBJ databases">
        <title>Shewanella insulae sp. nov., isolated from a tidal flat.</title>
        <authorList>
            <person name="Yoon J.-H."/>
        </authorList>
    </citation>
    <scope>NUCLEOTIDE SEQUENCE [LARGE SCALE GENOMIC DNA]</scope>
    <source>
        <strain evidence="2 3">JBTF-M18</strain>
    </source>
</reference>
<proteinExistence type="predicted"/>
<keyword evidence="3" id="KW-1185">Reference proteome</keyword>
<dbReference type="Proteomes" id="UP000474778">
    <property type="component" value="Unassembled WGS sequence"/>
</dbReference>
<comment type="caution">
    <text evidence="2">The sequence shown here is derived from an EMBL/GenBank/DDBJ whole genome shotgun (WGS) entry which is preliminary data.</text>
</comment>
<dbReference type="AlphaFoldDB" id="A0A6L7HTU0"/>
<protein>
    <submittedName>
        <fullName evidence="2">Uncharacterized protein</fullName>
    </submittedName>
</protein>
<evidence type="ECO:0000256" key="1">
    <source>
        <dbReference type="SAM" id="MobiDB-lite"/>
    </source>
</evidence>
<accession>A0A6L7HTU0</accession>
<gene>
    <name evidence="2" type="ORF">GNT65_03400</name>
</gene>
<name>A0A6L7HTU0_9GAMM</name>
<feature type="region of interest" description="Disordered" evidence="1">
    <location>
        <begin position="139"/>
        <end position="179"/>
    </location>
</feature>
<organism evidence="2 3">
    <name type="scientific">Shewanella insulae</name>
    <dbReference type="NCBI Taxonomy" id="2681496"/>
    <lineage>
        <taxon>Bacteria</taxon>
        <taxon>Pseudomonadati</taxon>
        <taxon>Pseudomonadota</taxon>
        <taxon>Gammaproteobacteria</taxon>
        <taxon>Alteromonadales</taxon>
        <taxon>Shewanellaceae</taxon>
        <taxon>Shewanella</taxon>
    </lineage>
</organism>
<dbReference type="EMBL" id="WRPA01000002">
    <property type="protein sequence ID" value="MXR67717.1"/>
    <property type="molecule type" value="Genomic_DNA"/>
</dbReference>
<evidence type="ECO:0000313" key="2">
    <source>
        <dbReference type="EMBL" id="MXR67717.1"/>
    </source>
</evidence>
<sequence>MTNVLSSLKVIARPEIAPKPPVLGKRMKLLEKLEQQLTLAECMIEGREFEAYKERSVKDPDTGERKKIRRRYVVRPWYYDSENHYYFEVRISNKPVELQKGCPAIDVGEKAKLPEVIKVVIDAVEKGELDEQLLAASSKFGKKASSKDKEEAPATDTSKTSSKTKNQATNEKPANKASK</sequence>
<evidence type="ECO:0000313" key="3">
    <source>
        <dbReference type="Proteomes" id="UP000474778"/>
    </source>
</evidence>
<dbReference type="RefSeq" id="WP_160793712.1">
    <property type="nucleotide sequence ID" value="NZ_WRPA01000002.1"/>
</dbReference>